<dbReference type="PANTHER" id="PTHR48098:SF1">
    <property type="entry name" value="DIACYLGLYCEROL ACYLTRANSFERASE_MYCOLYLTRANSFERASE AG85A"/>
    <property type="match status" value="1"/>
</dbReference>
<reference evidence="3" key="1">
    <citation type="journal article" date="2019" name="Int. J. Syst. Evol. Microbiol.">
        <title>The Global Catalogue of Microorganisms (GCM) 10K type strain sequencing project: providing services to taxonomists for standard genome sequencing and annotation.</title>
        <authorList>
            <consortium name="The Broad Institute Genomics Platform"/>
            <consortium name="The Broad Institute Genome Sequencing Center for Infectious Disease"/>
            <person name="Wu L."/>
            <person name="Ma J."/>
        </authorList>
    </citation>
    <scope>NUCLEOTIDE SEQUENCE [LARGE SCALE GENOMIC DNA]</scope>
    <source>
        <strain evidence="3">NBRC 108725</strain>
    </source>
</reference>
<feature type="compositionally biased region" description="Pro residues" evidence="1">
    <location>
        <begin position="238"/>
        <end position="247"/>
    </location>
</feature>
<dbReference type="InterPro" id="IPR050583">
    <property type="entry name" value="Mycobacterial_A85_antigen"/>
</dbReference>
<proteinExistence type="predicted"/>
<dbReference type="RefSeq" id="WP_286276399.1">
    <property type="nucleotide sequence ID" value="NZ_AP027731.1"/>
</dbReference>
<name>A0ABN6XN58_9MICO</name>
<protein>
    <recommendedName>
        <fullName evidence="4">Esterase</fullName>
    </recommendedName>
</protein>
<dbReference type="SUPFAM" id="SSF53474">
    <property type="entry name" value="alpha/beta-Hydrolases"/>
    <property type="match status" value="1"/>
</dbReference>
<evidence type="ECO:0008006" key="4">
    <source>
        <dbReference type="Google" id="ProtNLM"/>
    </source>
</evidence>
<dbReference type="Gene3D" id="3.40.50.1820">
    <property type="entry name" value="alpha/beta hydrolase"/>
    <property type="match status" value="1"/>
</dbReference>
<evidence type="ECO:0000313" key="3">
    <source>
        <dbReference type="Proteomes" id="UP001321498"/>
    </source>
</evidence>
<feature type="region of interest" description="Disordered" evidence="1">
    <location>
        <begin position="230"/>
        <end position="267"/>
    </location>
</feature>
<dbReference type="InterPro" id="IPR000801">
    <property type="entry name" value="Esterase-like"/>
</dbReference>
<dbReference type="InterPro" id="IPR029058">
    <property type="entry name" value="AB_hydrolase_fold"/>
</dbReference>
<keyword evidence="3" id="KW-1185">Reference proteome</keyword>
<accession>A0ABN6XN58</accession>
<dbReference type="Proteomes" id="UP001321498">
    <property type="component" value="Chromosome"/>
</dbReference>
<dbReference type="PANTHER" id="PTHR48098">
    <property type="entry name" value="ENTEROCHELIN ESTERASE-RELATED"/>
    <property type="match status" value="1"/>
</dbReference>
<dbReference type="Pfam" id="PF00756">
    <property type="entry name" value="Esterase"/>
    <property type="match status" value="1"/>
</dbReference>
<gene>
    <name evidence="2" type="ORF">GCM10025866_22200</name>
</gene>
<dbReference type="EMBL" id="AP027731">
    <property type="protein sequence ID" value="BDZ46311.1"/>
    <property type="molecule type" value="Genomic_DNA"/>
</dbReference>
<evidence type="ECO:0000256" key="1">
    <source>
        <dbReference type="SAM" id="MobiDB-lite"/>
    </source>
</evidence>
<organism evidence="2 3">
    <name type="scientific">Naasia aerilata</name>
    <dbReference type="NCBI Taxonomy" id="1162966"/>
    <lineage>
        <taxon>Bacteria</taxon>
        <taxon>Bacillati</taxon>
        <taxon>Actinomycetota</taxon>
        <taxon>Actinomycetes</taxon>
        <taxon>Micrococcales</taxon>
        <taxon>Microbacteriaceae</taxon>
        <taxon>Naasia</taxon>
    </lineage>
</organism>
<sequence length="267" mass="27706">MYEPPGLREVDRPLLVLLHGRGGTHDEWHPLLDLVDALADPPVVLMPDAPWLGGASFYVDSLYAGNGTGESGRPVETALAELIAATPELLRVSGRRDRRTIGGISMGGAGALRLALAHPELAASALALSPAVFVPEPPMESSIPAGGGYGLGTSLFDRRRYTDLSYPAALAAYPAHLPLKLFVASGDSEPAGPGRDGRALSLTDEGRALAEAAATTPGIEVEHRVFAGGHDWGCGARPSPPASPGSPPADRINSDKSHRSPVAVCPK</sequence>
<evidence type="ECO:0000313" key="2">
    <source>
        <dbReference type="EMBL" id="BDZ46311.1"/>
    </source>
</evidence>